<feature type="transmembrane region" description="Helical" evidence="8">
    <location>
        <begin position="385"/>
        <end position="405"/>
    </location>
</feature>
<keyword evidence="5 8" id="KW-1133">Transmembrane helix</keyword>
<dbReference type="Gene3D" id="1.20.1250.20">
    <property type="entry name" value="MFS general substrate transporter like domains"/>
    <property type="match status" value="1"/>
</dbReference>
<dbReference type="SUPFAM" id="SSF103473">
    <property type="entry name" value="MFS general substrate transporter"/>
    <property type="match status" value="1"/>
</dbReference>
<evidence type="ECO:0000256" key="5">
    <source>
        <dbReference type="ARBA" id="ARBA00022989"/>
    </source>
</evidence>
<feature type="transmembrane region" description="Helical" evidence="8">
    <location>
        <begin position="661"/>
        <end position="682"/>
    </location>
</feature>
<evidence type="ECO:0000256" key="3">
    <source>
        <dbReference type="ARBA" id="ARBA00022448"/>
    </source>
</evidence>
<evidence type="ECO:0000256" key="1">
    <source>
        <dbReference type="ARBA" id="ARBA00004141"/>
    </source>
</evidence>
<comment type="similarity">
    <text evidence="2 7">Belongs to the major facilitator superfamily. Proton-dependent oligopeptide transporter (POT/PTR) (TC 2.A.17) family.</text>
</comment>
<evidence type="ECO:0000256" key="2">
    <source>
        <dbReference type="ARBA" id="ARBA00005982"/>
    </source>
</evidence>
<keyword evidence="3 7" id="KW-0813">Transport</keyword>
<feature type="transmembrane region" description="Helical" evidence="8">
    <location>
        <begin position="604"/>
        <end position="626"/>
    </location>
</feature>
<dbReference type="InterPro" id="IPR000109">
    <property type="entry name" value="POT_fam"/>
</dbReference>
<organism evidence="9 10">
    <name type="scientific">Puccinia graminis f. sp. tritici</name>
    <dbReference type="NCBI Taxonomy" id="56615"/>
    <lineage>
        <taxon>Eukaryota</taxon>
        <taxon>Fungi</taxon>
        <taxon>Dikarya</taxon>
        <taxon>Basidiomycota</taxon>
        <taxon>Pucciniomycotina</taxon>
        <taxon>Pucciniomycetes</taxon>
        <taxon>Pucciniales</taxon>
        <taxon>Pucciniaceae</taxon>
        <taxon>Puccinia</taxon>
    </lineage>
</organism>
<evidence type="ECO:0000313" key="10">
    <source>
        <dbReference type="Proteomes" id="UP000325313"/>
    </source>
</evidence>
<dbReference type="AlphaFoldDB" id="A0A5B0QS68"/>
<evidence type="ECO:0000256" key="4">
    <source>
        <dbReference type="ARBA" id="ARBA00022692"/>
    </source>
</evidence>
<name>A0A5B0QS68_PUCGR</name>
<dbReference type="PANTHER" id="PTHR11654">
    <property type="entry name" value="OLIGOPEPTIDE TRANSPORTER-RELATED"/>
    <property type="match status" value="1"/>
</dbReference>
<feature type="transmembrane region" description="Helical" evidence="8">
    <location>
        <begin position="553"/>
        <end position="570"/>
    </location>
</feature>
<feature type="transmembrane region" description="Helical" evidence="8">
    <location>
        <begin position="523"/>
        <end position="541"/>
    </location>
</feature>
<proteinExistence type="inferred from homology"/>
<dbReference type="FunFam" id="1.20.1250.20:FF:000085">
    <property type="entry name" value="MFS peptide transporter Ptr2"/>
    <property type="match status" value="1"/>
</dbReference>
<dbReference type="GO" id="GO:0071916">
    <property type="term" value="F:dipeptide transmembrane transporter activity"/>
    <property type="evidence" value="ECO:0007669"/>
    <property type="project" value="UniProtKB-ARBA"/>
</dbReference>
<protein>
    <recommendedName>
        <fullName evidence="11">Peptide transporter ptr2</fullName>
    </recommendedName>
</protein>
<comment type="caution">
    <text evidence="9">The sequence shown here is derived from an EMBL/GenBank/DDBJ whole genome shotgun (WGS) entry which is preliminary data.</text>
</comment>
<dbReference type="PROSITE" id="PS01023">
    <property type="entry name" value="PTR2_2"/>
    <property type="match status" value="1"/>
</dbReference>
<dbReference type="Proteomes" id="UP000325313">
    <property type="component" value="Unassembled WGS sequence"/>
</dbReference>
<keyword evidence="6 8" id="KW-0472">Membrane</keyword>
<keyword evidence="4 7" id="KW-0812">Transmembrane</keyword>
<reference evidence="9 10" key="1">
    <citation type="submission" date="2019-05" db="EMBL/GenBank/DDBJ databases">
        <title>Emergence of the Ug99 lineage of the wheat stem rust pathogen through somatic hybridization.</title>
        <authorList>
            <person name="Li F."/>
            <person name="Upadhyaya N.M."/>
            <person name="Sperschneider J."/>
            <person name="Matny O."/>
            <person name="Nguyen-Phuc H."/>
            <person name="Mago R."/>
            <person name="Raley C."/>
            <person name="Miller M.E."/>
            <person name="Silverstein K.A.T."/>
            <person name="Henningsen E."/>
            <person name="Hirsch C.D."/>
            <person name="Visser B."/>
            <person name="Pretorius Z.A."/>
            <person name="Steffenson B.J."/>
            <person name="Schwessinger B."/>
            <person name="Dodds P.N."/>
            <person name="Figueroa M."/>
        </authorList>
    </citation>
    <scope>NUCLEOTIDE SEQUENCE [LARGE SCALE GENOMIC DNA]</scope>
    <source>
        <strain evidence="9 10">Ug99</strain>
    </source>
</reference>
<gene>
    <name evidence="9" type="ORF">PGTUg99_033006</name>
</gene>
<comment type="subcellular location">
    <subcellularLocation>
        <location evidence="1 7">Membrane</location>
        <topology evidence="1 7">Multi-pass membrane protein</topology>
    </subcellularLocation>
</comment>
<evidence type="ECO:0000256" key="7">
    <source>
        <dbReference type="RuleBase" id="RU003755"/>
    </source>
</evidence>
<dbReference type="Pfam" id="PF00854">
    <property type="entry name" value="PTR2"/>
    <property type="match status" value="1"/>
</dbReference>
<feature type="transmembrane region" description="Helical" evidence="8">
    <location>
        <begin position="356"/>
        <end position="378"/>
    </location>
</feature>
<dbReference type="InterPro" id="IPR018456">
    <property type="entry name" value="PTR2_symporter_CS"/>
</dbReference>
<dbReference type="InterPro" id="IPR036259">
    <property type="entry name" value="MFS_trans_sf"/>
</dbReference>
<evidence type="ECO:0008006" key="11">
    <source>
        <dbReference type="Google" id="ProtNLM"/>
    </source>
</evidence>
<feature type="transmembrane region" description="Helical" evidence="8">
    <location>
        <begin position="297"/>
        <end position="314"/>
    </location>
</feature>
<dbReference type="GO" id="GO:0005886">
    <property type="term" value="C:plasma membrane"/>
    <property type="evidence" value="ECO:0007669"/>
    <property type="project" value="UniProtKB-ARBA"/>
</dbReference>
<evidence type="ECO:0000256" key="6">
    <source>
        <dbReference type="ARBA" id="ARBA00023136"/>
    </source>
</evidence>
<evidence type="ECO:0000256" key="8">
    <source>
        <dbReference type="SAM" id="Phobius"/>
    </source>
</evidence>
<sequence length="757" mass="83453">MPGRLSTVESRSLKLRTADHFRLQVVMSPVAVSMASSRPHNTSLDAFLTDHHSLYRSGSAGCARCWLSGKDDCSLDLPTRKLQLDGLTSRSGTSFEQAQQQQQPAHADEPAASLIYTALHPTRLKSLPPPSPDLILKQPSEKLPAAHFDLASSSDSSADAMIYPSPQDFASLRKVPGKIYINTYLIAFVEFAERFSYYGTTVVFTNYIQRPLPEGSTTGAGGVQAGALGMGQQASTGITTFNSFWVYLCPLVGAYVADAHLGRYNTIVVSIFIALVGHTLLVISAIPTVIVHPNGSFACFIVAIIIMGIGTGGFKPNISPLVAEQAGTDTQKPHIHVLPKSNEKVIVDPALTASRIYMYFYLMINVGALTGQIGMVYAEKYVGFWLAYLLPTLLFCTCPLVMILGKPLYVLRPPTGSVFGKAVKLMKLAVVTKLRRAKQSHQQPIPFWEAVKPSTLGTQKPAWMNFDDQWVDEVRRGVKACRVFLWFPIYWLTYNQMNNNLTSQAGVMNTHGLPNDILSNLDPFALIVLIPICDMFIYPALRKAGINFSPIKRITAGFITGAMAMGWAALTQHWIYERSECGYRAGDPHCKPVDINVWVQTPSYILIALSEILASITGLEYAFALAPKNMRSLVTALFLFQSAIASAIGEAFNPLSADPLLVWNYGTMAVLAFVAGIAFFFVHRKIDEEHEQLVRLQEGTVPSGAKKALDPKEVDNNQIIIPNHDDDQQQEQQLEDIIDHDHHHNLVIAEHEVFKHP</sequence>
<accession>A0A5B0QS68</accession>
<feature type="transmembrane region" description="Helical" evidence="8">
    <location>
        <begin position="633"/>
        <end position="649"/>
    </location>
</feature>
<dbReference type="EMBL" id="VDEP01000271">
    <property type="protein sequence ID" value="KAA1116030.1"/>
    <property type="molecule type" value="Genomic_DNA"/>
</dbReference>
<evidence type="ECO:0000313" key="9">
    <source>
        <dbReference type="EMBL" id="KAA1116030.1"/>
    </source>
</evidence>
<feature type="transmembrane region" description="Helical" evidence="8">
    <location>
        <begin position="267"/>
        <end position="290"/>
    </location>
</feature>